<evidence type="ECO:0000313" key="1">
    <source>
        <dbReference type="EMBL" id="KPP67787.1"/>
    </source>
</evidence>
<sequence length="79" mass="9031">VKRALRLEKENPMEGSSELRSFFTRGSADLEAELCKHRELVGMCSWMWLRVALRGECVVRLSSPHHRHCQSHQPASGQS</sequence>
<dbReference type="Proteomes" id="UP000034805">
    <property type="component" value="Unassembled WGS sequence"/>
</dbReference>
<name>A0A0P7V4J5_SCLFO</name>
<accession>A0A0P7V4J5</accession>
<protein>
    <submittedName>
        <fullName evidence="1">Uncharacterized protein</fullName>
    </submittedName>
</protein>
<organism evidence="1 2">
    <name type="scientific">Scleropages formosus</name>
    <name type="common">Asian bonytongue</name>
    <name type="synonym">Osteoglossum formosum</name>
    <dbReference type="NCBI Taxonomy" id="113540"/>
    <lineage>
        <taxon>Eukaryota</taxon>
        <taxon>Metazoa</taxon>
        <taxon>Chordata</taxon>
        <taxon>Craniata</taxon>
        <taxon>Vertebrata</taxon>
        <taxon>Euteleostomi</taxon>
        <taxon>Actinopterygii</taxon>
        <taxon>Neopterygii</taxon>
        <taxon>Teleostei</taxon>
        <taxon>Osteoglossocephala</taxon>
        <taxon>Osteoglossomorpha</taxon>
        <taxon>Osteoglossiformes</taxon>
        <taxon>Osteoglossidae</taxon>
        <taxon>Scleropages</taxon>
    </lineage>
</organism>
<evidence type="ECO:0000313" key="2">
    <source>
        <dbReference type="Proteomes" id="UP000034805"/>
    </source>
</evidence>
<dbReference type="AlphaFoldDB" id="A0A0P7V4J5"/>
<feature type="non-terminal residue" evidence="1">
    <location>
        <position position="1"/>
    </location>
</feature>
<gene>
    <name evidence="1" type="ORF">Z043_113584</name>
</gene>
<proteinExistence type="predicted"/>
<reference evidence="1 2" key="1">
    <citation type="submission" date="2015-08" db="EMBL/GenBank/DDBJ databases">
        <title>The genome of the Asian arowana (Scleropages formosus).</title>
        <authorList>
            <person name="Tan M.H."/>
            <person name="Gan H.M."/>
            <person name="Croft L.J."/>
            <person name="Austin C.M."/>
        </authorList>
    </citation>
    <scope>NUCLEOTIDE SEQUENCE [LARGE SCALE GENOMIC DNA]</scope>
    <source>
        <strain evidence="1">Aro1</strain>
    </source>
</reference>
<comment type="caution">
    <text evidence="1">The sequence shown here is derived from an EMBL/GenBank/DDBJ whole genome shotgun (WGS) entry which is preliminary data.</text>
</comment>
<dbReference type="EMBL" id="JARO02004860">
    <property type="protein sequence ID" value="KPP67787.1"/>
    <property type="molecule type" value="Genomic_DNA"/>
</dbReference>